<feature type="region of interest" description="Disordered" evidence="7">
    <location>
        <begin position="2244"/>
        <end position="2503"/>
    </location>
</feature>
<dbReference type="GO" id="GO:1901673">
    <property type="term" value="P:regulation of mitotic spindle assembly"/>
    <property type="evidence" value="ECO:0007669"/>
    <property type="project" value="TreeGrafter"/>
</dbReference>
<evidence type="ECO:0000313" key="12">
    <source>
        <dbReference type="Proteomes" id="UP001152320"/>
    </source>
</evidence>
<feature type="compositionally biased region" description="Acidic residues" evidence="7">
    <location>
        <begin position="2112"/>
        <end position="2121"/>
    </location>
</feature>
<feature type="coiled-coil region" evidence="6">
    <location>
        <begin position="216"/>
        <end position="381"/>
    </location>
</feature>
<dbReference type="GO" id="GO:0006406">
    <property type="term" value="P:mRNA export from nucleus"/>
    <property type="evidence" value="ECO:0007669"/>
    <property type="project" value="TreeGrafter"/>
</dbReference>
<dbReference type="Pfam" id="PF25481">
    <property type="entry name" value="Nucleoprot-TPR"/>
    <property type="match status" value="1"/>
</dbReference>
<feature type="region of interest" description="Disordered" evidence="7">
    <location>
        <begin position="1801"/>
        <end position="2196"/>
    </location>
</feature>
<dbReference type="Pfam" id="PF25785">
    <property type="entry name" value="TPR"/>
    <property type="match status" value="1"/>
</dbReference>
<evidence type="ECO:0000256" key="2">
    <source>
        <dbReference type="ARBA" id="ARBA00005274"/>
    </source>
</evidence>
<reference evidence="11" key="1">
    <citation type="submission" date="2021-10" db="EMBL/GenBank/DDBJ databases">
        <title>Tropical sea cucumber genome reveals ecological adaptation and Cuvierian tubules defense mechanism.</title>
        <authorList>
            <person name="Chen T."/>
        </authorList>
    </citation>
    <scope>NUCLEOTIDE SEQUENCE</scope>
    <source>
        <strain evidence="11">Nanhai2018</strain>
        <tissue evidence="11">Muscle</tissue>
    </source>
</reference>
<keyword evidence="5" id="KW-0539">Nucleus</keyword>
<sequence length="2503" mass="279532">MQQEFTGLKDNTTMATASVLAVALSVDAISALSQETLEKLEGLFNSKEETITSLKTQHEKLKVNSEQRFQQLETQWIKTNTQLDKESAEKEELKNLQTSLEEKLKKSEEQLSHLKERTEGSLGTHQELSRANEQLKAEKQELVTIIERKSKEIQRLNDEWKTMSEKLAVSDIAKAEMQMKLDDIQHEDISAKFREKRFEQEKEMLNSQNEWLDKSLKEKTEELLTLRKEKSNQMVELQTDLTSKCDEIKQLKENVQNLEKTAEEQTQKLEETRAKLQESMNTISSNEEQFNGELDAQKKLTDIYQKTSEENESRVQELISAVEELQKLLKLATDAQEELEANAQKLESTHAAEKEEFVSKIDKMEKELQDANDLLVAARKKGLAPLSEEELTSLSPTAAAASSFLKSGLTLTQMYSEYVKASEALQSEKLENQRLNEYMDQILQEIEEKAPILQQQREDYEKALETTNQLSVRLDAALLVRECEQQRVAADEAERRKGHLTRENQRLKQQTVDLGQQVRVLLREVQEVRGGPISSQEFEPDVSSSDVTSSSQVIDRHLVTFKNIEELQKQNADLLNVVRELSEKKEAEEKETLESKTSELKSQLESALEELEEMRDARKRQMEMVESVVRQRDMYRVLLAQNGGSPPPLSLSALQKSPAPTLTSPGTSSPSKGAKPSEEPKTTQKSSPTSSAVNEEEKDKALEALQGEFETYRKEKAENEKIQSEQIDNMRKELSDFRVTNAKLSSQLEFASERFKVLQSTADSYKKEITAIRDKNQKLSAELVKAQQSVSSLSEDLLAAQDKANKLNIQCQNAKSEKELLKQVELRLTSENDSLRNEQKNQSLLLTNLQQIQTNLERSDFETKSRLTNQLESMERELNMVRRKLDGEGEQHRTVLKTWESKVRELERQLANEMESHQKTKDDLTKTKVDLQTMKQQCSTVEAQLVAAQIKLESALKEVKELESLKDSTDGGRSDLEFRELKQQLAARDSEIQELKDKVSKAVQHVEQYKTISSAVEQSLKEQNEASQTFKDNMEKRLQEANTALQQLEAKLAESEKEREDLRSENQGLGDAATAQTAELRKNVSKLQEQLQDATTRCNEAESKEAAARHDFQEQSKVAQETNDKYEREVLLHAADVQQLITIKEQLASHNTKLSEAEETAKKAQDELDASKASWEEQLRIQKEQVNNMEKRCKELEEQNGMLHQQLETLSTQIIDTQAAARGPTSALNLSFNEDSKSAEQLLEVIKFLRRDKEIAETRLEVTQGESLRIKQKCESMKRQMTDLQSALQEERDRAQAMAQTTAQHQNLLKKVETLNTLTDSNRLLREEKDKIELAFHQAEAKVQQLEKDIVPIQGQNRELSAKLDTITAERNALTAEVNKWKLRTNHLIEQCNKVDPEEHKKLLQEKEANKKTIGDLREETLRYKAELSKLNGLLNNARTELSKMNMAHTSAQSKHNLETQKLREELNSVRAELKTKTEEVKSRIAEIEEKSKISNQVKRLGRKYKSQFEEAKAELDRLQARLTTQEAEAAKPNPETEAKIKELEEKVQTLSQETATLKQTEENLKSQIAERDEKNEKQRRVLQSAKQKITQLTGDKEKHHSEQEKMQKELSELQATRMEMERKLDGQKQEYQARLSALERELKEVKADRDKIRAERAQEQLARDSQLDQLEGHPSSLLTTPDRASSSREEPPPTANIKPLSSPASAVGTAKGIQVSSGPKATASIRPIAVTPSTSSGVSSSTSTTRMATVMPHTIEPTQVNVPDDHEVQTSEPPTVPMVSATPIQAVTPTQQTPLIARTEPISHQEPEPYIEDIPISGPSTSSEPSSSSSAGASQTIPGSNKRQRDEPTESDQSSMERDILPPTEKRQRVTPQPIARVQAQEESHVAPVMREAERAREADRATVAEVLPERSDREQATASFQPEQVEVVMGSVAPEPAERVVGTVEGGRVEQVAPSNQADTPQASQSSSDDRHKQGDRSTEPQSTGPPERMEHVDERREDQKPTPSHSQDDNDDDVILVEDSDGEGGDDKMPGEVDSDKEVTDYEEEEDEEGDEGGFMDDDNYEGDEGTGYSDEDEDMEGEDLGEEGGAMEGESPVTSAEEMDVTGREVVEIIDEDEEEHGEASQIGSDSPGPMDQQEQEVVAQSSSRGQGAPPQLVVDPPEHSASQAEAIHTEPSPVVVSGVPRPRERLPSTGRQLPAFSFAAFDDMGDDRQVPSTPTLFVPHRNDGFAEAINSPLHQQGHQRFQFSAPEGTDTRAPGLAQLASQGDLGVDDTMIYLPGGEDEAGSSRSVPTTPIQSLAPVSVAEASPSLAEATPRPESTVMPSGADGVQTSSAVRPSSHGSDEAGIGQQRSSSSPSPPTSSEQVSQAQLSGLTSTGGSKEDEDRSTVTGSEDISLETSTATAASRPETSGSQANSGNAQPSSSGDGETKKPIKRIVWSDSPSTTQQAVQPQSSSQEPVRPTPRPQTAIRGGRGRFIQRTFPSRARGKGPRYSRGGRGGLS</sequence>
<feature type="domain" description="Nucleoprotein TPR/MLP1-2" evidence="8">
    <location>
        <begin position="1083"/>
        <end position="1210"/>
    </location>
</feature>
<feature type="region of interest" description="Disordered" evidence="7">
    <location>
        <begin position="584"/>
        <end position="614"/>
    </location>
</feature>
<feature type="region of interest" description="Disordered" evidence="7">
    <location>
        <begin position="1052"/>
        <end position="1072"/>
    </location>
</feature>
<name>A0A9Q1BV48_HOLLE</name>
<dbReference type="Pfam" id="PF07926">
    <property type="entry name" value="TPR_MLP1_2"/>
    <property type="match status" value="1"/>
</dbReference>
<feature type="compositionally biased region" description="Polar residues" evidence="7">
    <location>
        <begin position="1585"/>
        <end position="1594"/>
    </location>
</feature>
<feature type="compositionally biased region" description="Polar residues" evidence="7">
    <location>
        <begin position="1955"/>
        <end position="1969"/>
    </location>
</feature>
<dbReference type="PANTHER" id="PTHR18898:SF2">
    <property type="entry name" value="NUCLEOPROTEIN TPR"/>
    <property type="match status" value="1"/>
</dbReference>
<dbReference type="Proteomes" id="UP001152320">
    <property type="component" value="Chromosome 11"/>
</dbReference>
<dbReference type="GO" id="GO:0006606">
    <property type="term" value="P:protein import into nucleus"/>
    <property type="evidence" value="ECO:0007669"/>
    <property type="project" value="InterPro"/>
</dbReference>
<accession>A0A9Q1BV48</accession>
<evidence type="ECO:0000313" key="11">
    <source>
        <dbReference type="EMBL" id="KAJ8033204.1"/>
    </source>
</evidence>
<feature type="compositionally biased region" description="Basic and acidic residues" evidence="7">
    <location>
        <begin position="1990"/>
        <end position="2003"/>
    </location>
</feature>
<feature type="region of interest" description="Disordered" evidence="7">
    <location>
        <begin position="646"/>
        <end position="705"/>
    </location>
</feature>
<feature type="coiled-coil region" evidence="6">
    <location>
        <begin position="1239"/>
        <end position="1420"/>
    </location>
</feature>
<evidence type="ECO:0000256" key="1">
    <source>
        <dbReference type="ARBA" id="ARBA00004123"/>
    </source>
</evidence>
<evidence type="ECO:0000256" key="5">
    <source>
        <dbReference type="ARBA" id="ARBA00023242"/>
    </source>
</evidence>
<feature type="compositionally biased region" description="Polar residues" evidence="7">
    <location>
        <begin position="2365"/>
        <end position="2380"/>
    </location>
</feature>
<feature type="compositionally biased region" description="Acidic residues" evidence="7">
    <location>
        <begin position="2044"/>
        <end position="2086"/>
    </location>
</feature>
<feature type="coiled-coil region" evidence="6">
    <location>
        <begin position="37"/>
        <end position="166"/>
    </location>
</feature>
<comment type="subcellular location">
    <subcellularLocation>
        <location evidence="1">Nucleus</location>
    </subcellularLocation>
</comment>
<dbReference type="PANTHER" id="PTHR18898">
    <property type="entry name" value="NUCLEOPROTEIN TPR-RELATED"/>
    <property type="match status" value="1"/>
</dbReference>
<feature type="domain" description="NUA/TPR/MLP1-2-like" evidence="10">
    <location>
        <begin position="490"/>
        <end position="590"/>
    </location>
</feature>
<proteinExistence type="inferred from homology"/>
<feature type="compositionally biased region" description="Low complexity" evidence="7">
    <location>
        <begin position="2176"/>
        <end position="2185"/>
    </location>
</feature>
<feature type="compositionally biased region" description="Basic and acidic residues" evidence="7">
    <location>
        <begin position="584"/>
        <end position="599"/>
    </location>
</feature>
<feature type="compositionally biased region" description="Acidic residues" evidence="7">
    <location>
        <begin position="2012"/>
        <end position="2027"/>
    </location>
</feature>
<dbReference type="InterPro" id="IPR012929">
    <property type="entry name" value="Nucleoprot-TPR/MLP1-2_dom"/>
</dbReference>
<evidence type="ECO:0000259" key="10">
    <source>
        <dbReference type="Pfam" id="PF25785"/>
    </source>
</evidence>
<gene>
    <name evidence="11" type="ORF">HOLleu_23367</name>
</gene>
<evidence type="ECO:0000259" key="8">
    <source>
        <dbReference type="Pfam" id="PF07926"/>
    </source>
</evidence>
<dbReference type="Gene3D" id="1.10.287.1490">
    <property type="match status" value="1"/>
</dbReference>
<evidence type="ECO:0000259" key="9">
    <source>
        <dbReference type="Pfam" id="PF25481"/>
    </source>
</evidence>
<dbReference type="InterPro" id="IPR057974">
    <property type="entry name" value="NUA/TPR/MLP1-2-like_dom"/>
</dbReference>
<comment type="similarity">
    <text evidence="2">Belongs to the TPR family.</text>
</comment>
<feature type="compositionally biased region" description="Basic and acidic residues" evidence="7">
    <location>
        <begin position="1595"/>
        <end position="1612"/>
    </location>
</feature>
<comment type="caution">
    <text evidence="11">The sequence shown here is derived from an EMBL/GenBank/DDBJ whole genome shotgun (WGS) entry which is preliminary data.</text>
</comment>
<feature type="compositionally biased region" description="Low complexity" evidence="7">
    <location>
        <begin position="657"/>
        <end position="674"/>
    </location>
</feature>
<organism evidence="11 12">
    <name type="scientific">Holothuria leucospilota</name>
    <name type="common">Black long sea cucumber</name>
    <name type="synonym">Mertensiothuria leucospilota</name>
    <dbReference type="NCBI Taxonomy" id="206669"/>
    <lineage>
        <taxon>Eukaryota</taxon>
        <taxon>Metazoa</taxon>
        <taxon>Echinodermata</taxon>
        <taxon>Eleutherozoa</taxon>
        <taxon>Echinozoa</taxon>
        <taxon>Holothuroidea</taxon>
        <taxon>Aspidochirotacea</taxon>
        <taxon>Aspidochirotida</taxon>
        <taxon>Holothuriidae</taxon>
        <taxon>Holothuria</taxon>
    </lineage>
</organism>
<feature type="compositionally biased region" description="Basic and acidic residues" evidence="7">
    <location>
        <begin position="1619"/>
        <end position="1629"/>
    </location>
</feature>
<feature type="compositionally biased region" description="Basic and acidic residues" evidence="7">
    <location>
        <begin position="1881"/>
        <end position="1917"/>
    </location>
</feature>
<dbReference type="EMBL" id="JAIZAY010000011">
    <property type="protein sequence ID" value="KAJ8033204.1"/>
    <property type="molecule type" value="Genomic_DNA"/>
</dbReference>
<feature type="compositionally biased region" description="Basic and acidic residues" evidence="7">
    <location>
        <begin position="2028"/>
        <end position="2043"/>
    </location>
</feature>
<evidence type="ECO:0000256" key="6">
    <source>
        <dbReference type="SAM" id="Coils"/>
    </source>
</evidence>
<feature type="compositionally biased region" description="Low complexity" evidence="7">
    <location>
        <begin position="1818"/>
        <end position="1835"/>
    </location>
</feature>
<dbReference type="GO" id="GO:0034399">
    <property type="term" value="C:nuclear periphery"/>
    <property type="evidence" value="ECO:0007669"/>
    <property type="project" value="UniProtKB-ARBA"/>
</dbReference>
<dbReference type="InterPro" id="IPR057577">
    <property type="entry name" value="Nucleoprot-TPR/MLP1_dom"/>
</dbReference>
<feature type="coiled-coil region" evidence="6">
    <location>
        <begin position="425"/>
        <end position="510"/>
    </location>
</feature>
<feature type="compositionally biased region" description="Basic and acidic residues" evidence="7">
    <location>
        <begin position="1645"/>
        <end position="1667"/>
    </location>
</feature>
<protein>
    <recommendedName>
        <fullName evidence="3">Nucleoprotein TPR</fullName>
    </recommendedName>
</protein>
<feature type="compositionally biased region" description="Polar residues" evidence="7">
    <location>
        <begin position="2389"/>
        <end position="2428"/>
    </location>
</feature>
<feature type="region of interest" description="Disordered" evidence="7">
    <location>
        <begin position="1645"/>
        <end position="1779"/>
    </location>
</feature>
<dbReference type="OrthoDB" id="343070at2759"/>
<feature type="compositionally biased region" description="Polar residues" evidence="7">
    <location>
        <begin position="2288"/>
        <end position="2298"/>
    </location>
</feature>
<evidence type="ECO:0000256" key="7">
    <source>
        <dbReference type="SAM" id="MobiDB-lite"/>
    </source>
</evidence>
<feature type="compositionally biased region" description="Low complexity" evidence="7">
    <location>
        <begin position="1732"/>
        <end position="1746"/>
    </location>
</feature>
<feature type="compositionally biased region" description="Basic and acidic residues" evidence="7">
    <location>
        <begin position="1970"/>
        <end position="1981"/>
    </location>
</feature>
<dbReference type="GO" id="GO:0005643">
    <property type="term" value="C:nuclear pore"/>
    <property type="evidence" value="ECO:0007669"/>
    <property type="project" value="UniProtKB-ARBA"/>
</dbReference>
<feature type="compositionally biased region" description="Basic and acidic residues" evidence="7">
    <location>
        <begin position="1052"/>
        <end position="1064"/>
    </location>
</feature>
<keyword evidence="12" id="KW-1185">Reference proteome</keyword>
<feature type="region of interest" description="Disordered" evidence="7">
    <location>
        <begin position="1556"/>
        <end position="1631"/>
    </location>
</feature>
<feature type="compositionally biased region" description="Polar residues" evidence="7">
    <location>
        <begin position="2331"/>
        <end position="2342"/>
    </location>
</feature>
<evidence type="ECO:0000256" key="3">
    <source>
        <dbReference type="ARBA" id="ARBA00019789"/>
    </source>
</evidence>
<keyword evidence="4 6" id="KW-0175">Coiled coil</keyword>
<feature type="compositionally biased region" description="Polar residues" evidence="7">
    <location>
        <begin position="2442"/>
        <end position="2459"/>
    </location>
</feature>
<feature type="compositionally biased region" description="Basic and acidic residues" evidence="7">
    <location>
        <begin position="1856"/>
        <end position="1869"/>
    </location>
</feature>
<dbReference type="GO" id="GO:0017056">
    <property type="term" value="F:structural constituent of nuclear pore"/>
    <property type="evidence" value="ECO:0007669"/>
    <property type="project" value="TreeGrafter"/>
</dbReference>
<evidence type="ECO:0000256" key="4">
    <source>
        <dbReference type="ARBA" id="ARBA00023054"/>
    </source>
</evidence>
<feature type="domain" description="Nucleoprotein TPR/MPL1" evidence="9">
    <location>
        <begin position="187"/>
        <end position="265"/>
    </location>
</feature>
<feature type="compositionally biased region" description="Basic and acidic residues" evidence="7">
    <location>
        <begin position="1560"/>
        <end position="1580"/>
    </location>
</feature>